<dbReference type="Proteomes" id="UP000578449">
    <property type="component" value="Unassembled WGS sequence"/>
</dbReference>
<evidence type="ECO:0008006" key="3">
    <source>
        <dbReference type="Google" id="ProtNLM"/>
    </source>
</evidence>
<dbReference type="RefSeq" id="WP_185050892.1">
    <property type="nucleotide sequence ID" value="NZ_BAABIX010000039.1"/>
</dbReference>
<evidence type="ECO:0000313" key="2">
    <source>
        <dbReference type="Proteomes" id="UP000578449"/>
    </source>
</evidence>
<reference evidence="1 2" key="1">
    <citation type="submission" date="2020-08" db="EMBL/GenBank/DDBJ databases">
        <title>Genomic Encyclopedia of Type Strains, Phase IV (KMG-IV): sequencing the most valuable type-strain genomes for metagenomic binning, comparative biology and taxonomic classification.</title>
        <authorList>
            <person name="Goeker M."/>
        </authorList>
    </citation>
    <scope>NUCLEOTIDE SEQUENCE [LARGE SCALE GENOMIC DNA]</scope>
    <source>
        <strain evidence="1 2">DSM 45615</strain>
    </source>
</reference>
<dbReference type="AlphaFoldDB" id="A0A840P4M7"/>
<proteinExistence type="predicted"/>
<evidence type="ECO:0000313" key="1">
    <source>
        <dbReference type="EMBL" id="MBB5133959.1"/>
    </source>
</evidence>
<dbReference type="EMBL" id="JACHGN010000007">
    <property type="protein sequence ID" value="MBB5133959.1"/>
    <property type="molecule type" value="Genomic_DNA"/>
</dbReference>
<protein>
    <recommendedName>
        <fullName evidence="3">DUF234 domain-containing protein</fullName>
    </recommendedName>
</protein>
<name>A0A840P4M7_9ACTN</name>
<accession>A0A840P4M7</accession>
<sequence>MLEDSGLLVADPDAFRRNRSEYRITEPLVRFYHAIMRPYWAQLERVRPGRTERIWRAAQPRFRGNVAGPVFERMCRVWCEDFASEETLGDMAGGVLSGVVHDPATRTSHEVDVAVRGPDGALLAIGEAKWGDVMGLGHLERLERVAALLAARGEAPDRLLLFSGTGFMPALEEAAARSGGRVQLVGLERLYAGS</sequence>
<keyword evidence="2" id="KW-1185">Reference proteome</keyword>
<organism evidence="1 2">
    <name type="scientific">Thermocatellispora tengchongensis</name>
    <dbReference type="NCBI Taxonomy" id="1073253"/>
    <lineage>
        <taxon>Bacteria</taxon>
        <taxon>Bacillati</taxon>
        <taxon>Actinomycetota</taxon>
        <taxon>Actinomycetes</taxon>
        <taxon>Streptosporangiales</taxon>
        <taxon>Streptosporangiaceae</taxon>
        <taxon>Thermocatellispora</taxon>
    </lineage>
</organism>
<gene>
    <name evidence="1" type="ORF">HNP84_003685</name>
</gene>
<comment type="caution">
    <text evidence="1">The sequence shown here is derived from an EMBL/GenBank/DDBJ whole genome shotgun (WGS) entry which is preliminary data.</text>
</comment>